<sequence length="667" mass="75291">MGRKVALLFTFLVALWHSGVAQEVGRLRGTVKNAKGQPIALEVVTATHLATGKTLRALTQKDGSYLFPQMAPGVWRLEVNVRDYFRAKRDGVLIVAGKEAVVDFVLYPLVQLPVERPLGHAGPSPLTAPTPEQDFAPIPDRWRLGFPGIRRYFDRPGEIPALRGAPRNPYRQNVLKGDYPLVGQDYFINLTFASETLTDVRRLPTPSAVSGARAGNAPFFGRGEQAAYAQTWRFGLDLYKGNPAYRPRDWLFRATPVVNINYAATRENNVVDVDVRRGTTRFDTHFSVDDLFVEKRLARVSPYYDFVSLRMGVQGFNSDFRGLLFVGNEPGIRLFGNYKANRYQFNLALFPMLEKDTNSGLNRLFRSRRQTVALLNLYRQDFLRNGFDSVFTFAYNRDRPAVVYDDNGFLVRPTPIGFVVPVQGIPQLQSLRVWYLGWAGNGHIGRWNVSHAIYWARGSDAFNPIAGRRIDVNAHLVAAELSYDRDWRRYRVSFVFASGDGDPTDSKGRGFDAISDNPNFVGGPFSFWVSQGLRLAGTGVGLVHPFSFLPTLRSSKIQGHANFVNPGLLLFNAGMDIDYTPRTRLFFNANYYRFHRVQPLELVLFQAPIRYDIGYEVNFGVRYRPQLNDNIVLVGGIAVFFPGGGFRDIYERRQPLFSLFGAVTLAY</sequence>
<evidence type="ECO:0008006" key="3">
    <source>
        <dbReference type="Google" id="ProtNLM"/>
    </source>
</evidence>
<comment type="caution">
    <text evidence="1">The sequence shown here is derived from an EMBL/GenBank/DDBJ whole genome shotgun (WGS) entry which is preliminary data.</text>
</comment>
<organism evidence="1 2">
    <name type="scientific">Candidatus Fervidibacter japonicus</name>
    <dbReference type="NCBI Taxonomy" id="2035412"/>
    <lineage>
        <taxon>Bacteria</taxon>
        <taxon>Candidatus Fervidibacterota</taxon>
        <taxon>Candidatus Fervidibacter</taxon>
    </lineage>
</organism>
<dbReference type="SUPFAM" id="SSF49452">
    <property type="entry name" value="Starch-binding domain-like"/>
    <property type="match status" value="1"/>
</dbReference>
<evidence type="ECO:0000313" key="1">
    <source>
        <dbReference type="EMBL" id="GBC99291.1"/>
    </source>
</evidence>
<dbReference type="InterPro" id="IPR013784">
    <property type="entry name" value="Carb-bd-like_fold"/>
</dbReference>
<reference evidence="2" key="1">
    <citation type="submission" date="2017-09" db="EMBL/GenBank/DDBJ databases">
        <title>Metaegenomics of thermophilic ammonia-oxidizing enrichment culture.</title>
        <authorList>
            <person name="Kato S."/>
            <person name="Suzuki K."/>
        </authorList>
    </citation>
    <scope>NUCLEOTIDE SEQUENCE [LARGE SCALE GENOMIC DNA]</scope>
</reference>
<dbReference type="GO" id="GO:0030246">
    <property type="term" value="F:carbohydrate binding"/>
    <property type="evidence" value="ECO:0007669"/>
    <property type="project" value="InterPro"/>
</dbReference>
<dbReference type="AlphaFoldDB" id="A0A2H5XDM5"/>
<dbReference type="EMBL" id="BEHT01000024">
    <property type="protein sequence ID" value="GBC99291.1"/>
    <property type="molecule type" value="Genomic_DNA"/>
</dbReference>
<name>A0A2H5XDM5_9BACT</name>
<gene>
    <name evidence="1" type="ORF">HRbin17_01813</name>
</gene>
<evidence type="ECO:0000313" key="2">
    <source>
        <dbReference type="Proteomes" id="UP000236173"/>
    </source>
</evidence>
<dbReference type="Gene3D" id="2.60.40.1120">
    <property type="entry name" value="Carboxypeptidase-like, regulatory domain"/>
    <property type="match status" value="1"/>
</dbReference>
<protein>
    <recommendedName>
        <fullName evidence="3">TonB-dependent receptor-like beta-barrel domain-containing protein</fullName>
    </recommendedName>
</protein>
<dbReference type="Proteomes" id="UP000236173">
    <property type="component" value="Unassembled WGS sequence"/>
</dbReference>
<accession>A0A2H5XDM5</accession>
<proteinExistence type="predicted"/>
<dbReference type="Pfam" id="PF13620">
    <property type="entry name" value="CarboxypepD_reg"/>
    <property type="match status" value="1"/>
</dbReference>